<evidence type="ECO:0000313" key="3">
    <source>
        <dbReference type="Proteomes" id="UP000181998"/>
    </source>
</evidence>
<dbReference type="Proteomes" id="UP000181998">
    <property type="component" value="Unassembled WGS sequence"/>
</dbReference>
<sequence>MTHRMTITLDDECFAFLNNVSNNNRSAYINDLLKQERKNYLKQALLKANQEEAQDSEYQEELKEWDATLSDGLQND</sequence>
<dbReference type="EMBL" id="FOFX01000004">
    <property type="protein sequence ID" value="SEP78650.1"/>
    <property type="molecule type" value="Genomic_DNA"/>
</dbReference>
<proteinExistence type="predicted"/>
<evidence type="ECO:0000256" key="1">
    <source>
        <dbReference type="SAM" id="MobiDB-lite"/>
    </source>
</evidence>
<reference evidence="2 3" key="1">
    <citation type="submission" date="2016-10" db="EMBL/GenBank/DDBJ databases">
        <authorList>
            <person name="de Groot N.N."/>
        </authorList>
    </citation>
    <scope>NUCLEOTIDE SEQUENCE [LARGE SCALE GENOMIC DNA]</scope>
    <source>
        <strain evidence="2 3">Nm9</strain>
    </source>
</reference>
<organism evidence="2 3">
    <name type="scientific">Nitrosomonas ureae</name>
    <dbReference type="NCBI Taxonomy" id="44577"/>
    <lineage>
        <taxon>Bacteria</taxon>
        <taxon>Pseudomonadati</taxon>
        <taxon>Pseudomonadota</taxon>
        <taxon>Betaproteobacteria</taxon>
        <taxon>Nitrosomonadales</taxon>
        <taxon>Nitrosomonadaceae</taxon>
        <taxon>Nitrosomonas</taxon>
    </lineage>
</organism>
<dbReference type="OrthoDB" id="517697at2"/>
<feature type="region of interest" description="Disordered" evidence="1">
    <location>
        <begin position="51"/>
        <end position="76"/>
    </location>
</feature>
<dbReference type="AlphaFoldDB" id="A0A1H9APK7"/>
<evidence type="ECO:0000313" key="2">
    <source>
        <dbReference type="EMBL" id="SEP78650.1"/>
    </source>
</evidence>
<protein>
    <submittedName>
        <fullName evidence="2">Antitoxin CcdA</fullName>
    </submittedName>
</protein>
<name>A0A1H9APK7_9PROT</name>
<gene>
    <name evidence="2" type="ORF">SAMN05421510_100487</name>
</gene>
<accession>A0A1H9APK7</accession>